<organism evidence="1 2">
    <name type="scientific">Bacteriovorax stolpii</name>
    <name type="common">Bdellovibrio stolpii</name>
    <dbReference type="NCBI Taxonomy" id="960"/>
    <lineage>
        <taxon>Bacteria</taxon>
        <taxon>Pseudomonadati</taxon>
        <taxon>Bdellovibrionota</taxon>
        <taxon>Bacteriovoracia</taxon>
        <taxon>Bacteriovoracales</taxon>
        <taxon>Bacteriovoracaceae</taxon>
        <taxon>Bacteriovorax</taxon>
    </lineage>
</organism>
<dbReference type="EMBL" id="CP025704">
    <property type="protein sequence ID" value="AUN99502.1"/>
    <property type="molecule type" value="Genomic_DNA"/>
</dbReference>
<evidence type="ECO:0000313" key="1">
    <source>
        <dbReference type="EMBL" id="AUN99502.1"/>
    </source>
</evidence>
<dbReference type="AlphaFoldDB" id="A0A2K9NVG0"/>
<dbReference type="KEGG" id="bsto:C0V70_15595"/>
<gene>
    <name evidence="1" type="ORF">C0V70_15595</name>
</gene>
<keyword evidence="2" id="KW-1185">Reference proteome</keyword>
<dbReference type="Proteomes" id="UP000235584">
    <property type="component" value="Chromosome"/>
</dbReference>
<accession>A0A2K9NVG0</accession>
<reference evidence="1 2" key="1">
    <citation type="submission" date="2018-01" db="EMBL/GenBank/DDBJ databases">
        <title>Complete genome sequence of Bacteriovorax stolpii DSM12778.</title>
        <authorList>
            <person name="Tang B."/>
            <person name="Chang J."/>
        </authorList>
    </citation>
    <scope>NUCLEOTIDE SEQUENCE [LARGE SCALE GENOMIC DNA]</scope>
    <source>
        <strain evidence="1 2">DSM 12778</strain>
    </source>
</reference>
<dbReference type="RefSeq" id="WP_102244793.1">
    <property type="nucleotide sequence ID" value="NZ_CP025704.1"/>
</dbReference>
<evidence type="ECO:0000313" key="2">
    <source>
        <dbReference type="Proteomes" id="UP000235584"/>
    </source>
</evidence>
<name>A0A2K9NVG0_BACTC</name>
<proteinExistence type="predicted"/>
<sequence>MKAFLFALTLLTAIPAFAENNCSIFSANQVDNTNRVCTENKTGVAFHNTLISCHDNEFEAQKALNKIQSCQKQIKNNNCSLLAEGLADVRGVVCTPGYIAVTYKGATISTFSCYKTLDKAIKVMESEAICNEQDTTGDFAILYPSMPDNKGSRCKNSFGVTYKGVIASKVCYNSIERAIKEMKELSSQI</sequence>
<protein>
    <submittedName>
        <fullName evidence="1">Uncharacterized protein</fullName>
    </submittedName>
</protein>